<keyword evidence="2" id="KW-1185">Reference proteome</keyword>
<organism evidence="1 2">
    <name type="scientific">Paenibacillus psychroresistens</name>
    <dbReference type="NCBI Taxonomy" id="1778678"/>
    <lineage>
        <taxon>Bacteria</taxon>
        <taxon>Bacillati</taxon>
        <taxon>Bacillota</taxon>
        <taxon>Bacilli</taxon>
        <taxon>Bacillales</taxon>
        <taxon>Paenibacillaceae</taxon>
        <taxon>Paenibacillus</taxon>
    </lineage>
</organism>
<accession>A0A6B8RNK2</accession>
<dbReference type="RefSeq" id="WP_155702522.1">
    <property type="nucleotide sequence ID" value="NZ_CP034235.1"/>
</dbReference>
<proteinExistence type="predicted"/>
<dbReference type="AlphaFoldDB" id="A0A6B8RNK2"/>
<evidence type="ECO:0000313" key="2">
    <source>
        <dbReference type="Proteomes" id="UP000426246"/>
    </source>
</evidence>
<name>A0A6B8RNK2_9BACL</name>
<protein>
    <submittedName>
        <fullName evidence="1">Uncharacterized protein</fullName>
    </submittedName>
</protein>
<evidence type="ECO:0000313" key="1">
    <source>
        <dbReference type="EMBL" id="QGQ97417.1"/>
    </source>
</evidence>
<gene>
    <name evidence="1" type="ORF">EHS13_22275</name>
</gene>
<dbReference type="Proteomes" id="UP000426246">
    <property type="component" value="Chromosome"/>
</dbReference>
<dbReference type="EMBL" id="CP034235">
    <property type="protein sequence ID" value="QGQ97417.1"/>
    <property type="molecule type" value="Genomic_DNA"/>
</dbReference>
<sequence length="216" mass="24828">MANVFLRPDLKTAGGEVSDILLNGRYIGSLTVVYRELQRVSGAIQLDQPSLPFSDKEHVLNHIQTYIQAFASSVEAAECTVYVSYSAVDCYIDHFELNGEDEFEDDNYFEDMDEEIETLEMAGKEYHLVIVGEGRSNLEYHVYDEEQEWAAEALITIRDEDVVGEIHWLFDPEEEEIEAVTALLMSDFDEEAIHTMVLNHHYENELIERINCEPSH</sequence>
<dbReference type="OrthoDB" id="2575543at2"/>
<dbReference type="KEGG" id="ppsc:EHS13_22275"/>
<reference evidence="2" key="1">
    <citation type="submission" date="2018-11" db="EMBL/GenBank/DDBJ databases">
        <title>Complete genome sequence of Paenibacillus sp. ML311-T8.</title>
        <authorList>
            <person name="Nam Y.-D."/>
            <person name="Kang J."/>
            <person name="Chung W.-H."/>
            <person name="Park Y.S."/>
        </authorList>
    </citation>
    <scope>NUCLEOTIDE SEQUENCE [LARGE SCALE GENOMIC DNA]</scope>
    <source>
        <strain evidence="2">ML311-T8</strain>
    </source>
</reference>